<keyword evidence="1" id="KW-0812">Transmembrane</keyword>
<protein>
    <submittedName>
        <fullName evidence="2">Uncharacterized protein</fullName>
    </submittedName>
</protein>
<feature type="transmembrane region" description="Helical" evidence="1">
    <location>
        <begin position="84"/>
        <end position="106"/>
    </location>
</feature>
<comment type="caution">
    <text evidence="2">The sequence shown here is derived from an EMBL/GenBank/DDBJ whole genome shotgun (WGS) entry which is preliminary data.</text>
</comment>
<feature type="transmembrane region" description="Helical" evidence="1">
    <location>
        <begin position="29"/>
        <end position="46"/>
    </location>
</feature>
<keyword evidence="1" id="KW-0472">Membrane</keyword>
<dbReference type="Proteomes" id="UP000091979">
    <property type="component" value="Unassembled WGS sequence"/>
</dbReference>
<sequence>MAVILIEPYLRPTRFFSEKSTKSLPWRNLLFAMGILVSIPFARIALGNLVGAMAEEYFAPHTVIFAFSLWQTPLAAAQQQVLLLPLYAAGMLLYALFIHAMLWLARGKNASYAATLQCVCYAAPCWYLTIFPYSGVPAALVYVSIFLAYSLRATHHTKWSRVLPVIAMGFPVLFIICSLLFP</sequence>
<reference evidence="2 3" key="1">
    <citation type="submission" date="2015-01" db="EMBL/GenBank/DDBJ databases">
        <title>Desulfovibrio sp. JC271 draft genome sequence.</title>
        <authorList>
            <person name="Shivani Y."/>
            <person name="Subhash Y."/>
            <person name="Sasikala C."/>
            <person name="Ramana C.V."/>
        </authorList>
    </citation>
    <scope>NUCLEOTIDE SEQUENCE [LARGE SCALE GENOMIC DNA]</scope>
    <source>
        <strain evidence="2 3">JC271</strain>
    </source>
</reference>
<organism evidence="2 3">
    <name type="scientific">Halodesulfovibrio spirochaetisodalis</name>
    <dbReference type="NCBI Taxonomy" id="1560234"/>
    <lineage>
        <taxon>Bacteria</taxon>
        <taxon>Pseudomonadati</taxon>
        <taxon>Thermodesulfobacteriota</taxon>
        <taxon>Desulfovibrionia</taxon>
        <taxon>Desulfovibrionales</taxon>
        <taxon>Desulfovibrionaceae</taxon>
        <taxon>Halodesulfovibrio</taxon>
    </lineage>
</organism>
<evidence type="ECO:0000313" key="3">
    <source>
        <dbReference type="Proteomes" id="UP000091979"/>
    </source>
</evidence>
<evidence type="ECO:0000256" key="1">
    <source>
        <dbReference type="SAM" id="Phobius"/>
    </source>
</evidence>
<dbReference type="AlphaFoldDB" id="A0A1B7XL49"/>
<feature type="transmembrane region" description="Helical" evidence="1">
    <location>
        <begin position="162"/>
        <end position="181"/>
    </location>
</feature>
<name>A0A1B7XL49_9BACT</name>
<feature type="transmembrane region" description="Helical" evidence="1">
    <location>
        <begin position="126"/>
        <end position="150"/>
    </location>
</feature>
<proteinExistence type="predicted"/>
<feature type="transmembrane region" description="Helical" evidence="1">
    <location>
        <begin position="58"/>
        <end position="77"/>
    </location>
</feature>
<keyword evidence="3" id="KW-1185">Reference proteome</keyword>
<evidence type="ECO:0000313" key="2">
    <source>
        <dbReference type="EMBL" id="OBQ56247.1"/>
    </source>
</evidence>
<accession>A0A1B7XL49</accession>
<gene>
    <name evidence="2" type="ORF">SP90_02725</name>
</gene>
<dbReference type="PATRIC" id="fig|1560234.3.peg.1999"/>
<dbReference type="EMBL" id="JXMS01000003">
    <property type="protein sequence ID" value="OBQ56247.1"/>
    <property type="molecule type" value="Genomic_DNA"/>
</dbReference>
<keyword evidence="1" id="KW-1133">Transmembrane helix</keyword>